<dbReference type="PATRIC" id="fig|281309.8.peg.825"/>
<accession>Q6HMT8</accession>
<feature type="domain" description="SLH" evidence="3">
    <location>
        <begin position="96"/>
        <end position="155"/>
    </location>
</feature>
<name>Q6HMT8_BACHK</name>
<evidence type="ECO:0000256" key="2">
    <source>
        <dbReference type="SAM" id="SignalP"/>
    </source>
</evidence>
<keyword evidence="1 2" id="KW-0732">Signal</keyword>
<dbReference type="PANTHER" id="PTHR43308">
    <property type="entry name" value="OUTER MEMBRANE PROTEIN ALPHA-RELATED"/>
    <property type="match status" value="1"/>
</dbReference>
<reference evidence="4 5" key="1">
    <citation type="journal article" date="2006" name="J. Bacteriol.">
        <title>Pathogenomic sequence analysis of Bacillus cereus and Bacillus thuringiensis isolates closely related to Bacillus anthracis.</title>
        <authorList>
            <person name="Han C.S."/>
            <person name="Xie G."/>
            <person name="Challacombe J.F."/>
            <person name="Altherr M.R."/>
            <person name="Bhotika S.S."/>
            <person name="Brown N."/>
            <person name="Bruce D."/>
            <person name="Campbell C.S."/>
            <person name="Campbell M.L."/>
            <person name="Chen J."/>
            <person name="Chertkov O."/>
            <person name="Cleland C."/>
            <person name="Dimitrijevic M."/>
            <person name="Doggett N.A."/>
            <person name="Fawcett J.J."/>
            <person name="Glavina T."/>
            <person name="Goodwin L.A."/>
            <person name="Green L.D."/>
            <person name="Hill K.K."/>
            <person name="Hitchcock P."/>
            <person name="Jackson P.J."/>
            <person name="Keim P."/>
            <person name="Kewalramani A.R."/>
            <person name="Longmire J."/>
            <person name="Lucas S."/>
            <person name="Malfatti S."/>
            <person name="McMurry K."/>
            <person name="Meincke L.J."/>
            <person name="Misra M."/>
            <person name="Moseman B.L."/>
            <person name="Mundt M."/>
            <person name="Munk A.C."/>
            <person name="Okinaka R.T."/>
            <person name="Parson-Quintana B."/>
            <person name="Reilly L.P."/>
            <person name="Richardson P."/>
            <person name="Robinson D.L."/>
            <person name="Rubin E."/>
            <person name="Saunders E."/>
            <person name="Tapia R."/>
            <person name="Tesmer J.G."/>
            <person name="Thayer N."/>
            <person name="Thompson L.S."/>
            <person name="Tice H."/>
            <person name="Ticknor L.O."/>
            <person name="Wills P.L."/>
            <person name="Brettin T.S."/>
            <person name="Gilna P."/>
        </authorList>
    </citation>
    <scope>NUCLEOTIDE SEQUENCE [LARGE SCALE GENOMIC DNA]</scope>
    <source>
        <strain evidence="4 5">97-27</strain>
    </source>
</reference>
<dbReference type="Gene3D" id="2.60.40.1220">
    <property type="match status" value="2"/>
</dbReference>
<dbReference type="InterPro" id="IPR014755">
    <property type="entry name" value="Cu-Rt/internalin_Ig-like"/>
</dbReference>
<organism evidence="4 5">
    <name type="scientific">Bacillus thuringiensis subsp. konkukian (strain 97-27)</name>
    <dbReference type="NCBI Taxonomy" id="281309"/>
    <lineage>
        <taxon>Bacteria</taxon>
        <taxon>Bacillati</taxon>
        <taxon>Bacillota</taxon>
        <taxon>Bacilli</taxon>
        <taxon>Bacillales</taxon>
        <taxon>Bacillaceae</taxon>
        <taxon>Bacillus</taxon>
        <taxon>Bacillus cereus group</taxon>
    </lineage>
</organism>
<evidence type="ECO:0000313" key="4">
    <source>
        <dbReference type="EMBL" id="AAT59160.1"/>
    </source>
</evidence>
<proteinExistence type="predicted"/>
<evidence type="ECO:0000256" key="1">
    <source>
        <dbReference type="ARBA" id="ARBA00022729"/>
    </source>
</evidence>
<dbReference type="AlphaFoldDB" id="Q6HMT8"/>
<dbReference type="KEGG" id="btk:BT9727_0789"/>
<sequence>MAKNKSFNKLMAGTMTAAMVAGVVAPVATAAEESAFKDVPKGHWSADAINTMAAKGIISGMGDGLFGFGEDVTRAQVATFMVKAKGIETGSTKTPFTDVDEKEWYAQFVAAAEANKIMGGLGDNKFGPKDKLTRAQMAQLLVNAYGFKADENNKKTFNDIDGLSWATAKSSIETLASLGLIAGEGEGKFNPNGIVTREQAAQFIYNAMNYNPEVKTDAKVESVSAINAQEIKVTFTKPVNEESAVKEGNYIFKQNGENLASADFEGEAGKKGVLSKDGKSVTFKLVAGKAFANSDKYAVHSTTGVLGADLKPVEKYLDTEKTFSDSKAPELLGARVVGNAVELTFNKPVKETADVKIDGVKIEGAKVASKTPGVYTLTTSAIADKGIFAKGDHEVVVYDAEDTLRVNANKASILTTKYTVASDTTAPEVKSVKAINNRSFKVTFSEPLSQHPEVTVKKGNYTFPTAAYDTVGGNGVVQFTIDPQDATSYIVSIKEDTKDARNPLYASGEKNVDLSVNLKNFKDTVNLLGKPVDMSVSLTEDTATPKVSTDSLNKIDGNNLLVKFNGKIAVNNKDQIVVRDKDGVVVTSEITAVGDVLNIKLASEAKDEPYTVEVKAGAVKFAKDENLASYSVNTNSNVAFNTTVSTTGIVTPVVEKTADIISIEGDVITVDYGQDMSGNAKDVENYKIDGKALPAGTTAEFVGSKQIVKISLPKNYFAKAQDAKFTISTNVLTASGSKVVANAQTKAPVEKLINFADNTAPKLASAVYVKATDEAEASNTIKVTFNENVKEFAADDAQFINDLKVVVNGNNAAVKGIKHGGEKEKNVVYLTTEKDLNVAQAATISVVPKGAYNPEINITDAAGNKLSLGNVTASTAVVAK</sequence>
<dbReference type="PROSITE" id="PS51272">
    <property type="entry name" value="SLH"/>
    <property type="match status" value="3"/>
</dbReference>
<feature type="domain" description="SLH" evidence="3">
    <location>
        <begin position="32"/>
        <end position="95"/>
    </location>
</feature>
<dbReference type="InterPro" id="IPR051465">
    <property type="entry name" value="Cell_Envelope_Struct_Comp"/>
</dbReference>
<dbReference type="RefSeq" id="WP_001107329.1">
    <property type="nucleotide sequence ID" value="NC_005957.1"/>
</dbReference>
<feature type="domain" description="SLH" evidence="3">
    <location>
        <begin position="157"/>
        <end position="218"/>
    </location>
</feature>
<dbReference type="InterPro" id="IPR001119">
    <property type="entry name" value="SLH_dom"/>
</dbReference>
<gene>
    <name evidence="4" type="ordered locus">BT9727_0789</name>
</gene>
<dbReference type="EMBL" id="AE017355">
    <property type="protein sequence ID" value="AAT59160.1"/>
    <property type="molecule type" value="Genomic_DNA"/>
</dbReference>
<dbReference type="PANTHER" id="PTHR43308:SF1">
    <property type="entry name" value="OUTER MEMBRANE PROTEIN ALPHA"/>
    <property type="match status" value="1"/>
</dbReference>
<dbReference type="Pfam" id="PF00395">
    <property type="entry name" value="SLH"/>
    <property type="match status" value="3"/>
</dbReference>
<evidence type="ECO:0000313" key="5">
    <source>
        <dbReference type="Proteomes" id="UP000001301"/>
    </source>
</evidence>
<dbReference type="HOGENOM" id="CLU_329744_0_0_9"/>
<dbReference type="Proteomes" id="UP000001301">
    <property type="component" value="Chromosome"/>
</dbReference>
<evidence type="ECO:0000259" key="3">
    <source>
        <dbReference type="PROSITE" id="PS51272"/>
    </source>
</evidence>
<protein>
    <submittedName>
        <fullName evidence="4">Possible S-layer protein</fullName>
    </submittedName>
</protein>
<feature type="signal peptide" evidence="2">
    <location>
        <begin position="1"/>
        <end position="30"/>
    </location>
</feature>
<feature type="chain" id="PRO_5004274279" evidence="2">
    <location>
        <begin position="31"/>
        <end position="880"/>
    </location>
</feature>